<evidence type="ECO:0000313" key="4">
    <source>
        <dbReference type="Proteomes" id="UP000321034"/>
    </source>
</evidence>
<evidence type="ECO:0000313" key="3">
    <source>
        <dbReference type="EMBL" id="TXK10120.1"/>
    </source>
</evidence>
<dbReference type="PANTHER" id="PTHR43244:SF1">
    <property type="entry name" value="5,10-METHYLENETETRAHYDROMETHANOPTERIN REDUCTASE"/>
    <property type="match status" value="1"/>
</dbReference>
<comment type="caution">
    <text evidence="3">The sequence shown here is derived from an EMBL/GenBank/DDBJ whole genome shotgun (WGS) entry which is preliminary data.</text>
</comment>
<evidence type="ECO:0000259" key="2">
    <source>
        <dbReference type="Pfam" id="PF00296"/>
    </source>
</evidence>
<dbReference type="InterPro" id="IPR011251">
    <property type="entry name" value="Luciferase-like_dom"/>
</dbReference>
<feature type="domain" description="Luciferase-like" evidence="2">
    <location>
        <begin position="15"/>
        <end position="299"/>
    </location>
</feature>
<evidence type="ECO:0000256" key="1">
    <source>
        <dbReference type="ARBA" id="ARBA00023002"/>
    </source>
</evidence>
<dbReference type="OrthoDB" id="675245at2"/>
<dbReference type="Gene3D" id="3.20.20.30">
    <property type="entry name" value="Luciferase-like domain"/>
    <property type="match status" value="1"/>
</dbReference>
<reference evidence="3 4" key="1">
    <citation type="submission" date="2019-08" db="EMBL/GenBank/DDBJ databases">
        <authorList>
            <person name="Dong K."/>
        </authorList>
    </citation>
    <scope>NUCLEOTIDE SEQUENCE [LARGE SCALE GENOMIC DNA]</scope>
    <source>
        <strain evidence="3 4">JCM14558</strain>
    </source>
</reference>
<protein>
    <submittedName>
        <fullName evidence="3">LLM class flavin-dependent oxidoreductase</fullName>
    </submittedName>
</protein>
<dbReference type="Pfam" id="PF00296">
    <property type="entry name" value="Bac_luciferase"/>
    <property type="match status" value="1"/>
</dbReference>
<accession>A0A5C8HXQ0</accession>
<dbReference type="GO" id="GO:0016705">
    <property type="term" value="F:oxidoreductase activity, acting on paired donors, with incorporation or reduction of molecular oxygen"/>
    <property type="evidence" value="ECO:0007669"/>
    <property type="project" value="InterPro"/>
</dbReference>
<proteinExistence type="predicted"/>
<keyword evidence="4" id="KW-1185">Reference proteome</keyword>
<sequence>MSPDNVGVILPRDLPAGEVVSFARRAEELGFDELWVVEDLGFRGGIAQASAVLASTSRIRVGVGILPAGARNVAFAAMEIATLGELFPGRVVVGIGHGMPHWMRSLGVWPKSPLTLLSEYTVALTALLRGEQTPEAGRYVDVSGLRLDLVPSTPPPIVWGVRGPRSLAAAGRVAQGVVLAEPSAPAYIRASIETTAFDTGRADAAPLVVAYDIAAVAATDAAARELVRPALGIVGEPDWHPHIAPLPFADDFVALRERTGSPEAFAAALPDEWIDALTLAGTADRVRAGIAARHAAGATSVVLTPVGPDRSAALEDLAGALG</sequence>
<gene>
    <name evidence="3" type="ORF">FVP77_14765</name>
</gene>
<dbReference type="AlphaFoldDB" id="A0A5C8HXQ0"/>
<dbReference type="EMBL" id="VRSV01000002">
    <property type="protein sequence ID" value="TXK10120.1"/>
    <property type="molecule type" value="Genomic_DNA"/>
</dbReference>
<organism evidence="3 4">
    <name type="scientific">Microbacterium hatanonis</name>
    <dbReference type="NCBI Taxonomy" id="404366"/>
    <lineage>
        <taxon>Bacteria</taxon>
        <taxon>Bacillati</taxon>
        <taxon>Actinomycetota</taxon>
        <taxon>Actinomycetes</taxon>
        <taxon>Micrococcales</taxon>
        <taxon>Microbacteriaceae</taxon>
        <taxon>Microbacterium</taxon>
    </lineage>
</organism>
<dbReference type="CDD" id="cd01097">
    <property type="entry name" value="Tetrahydromethanopterin_reductase"/>
    <property type="match status" value="1"/>
</dbReference>
<keyword evidence="1" id="KW-0560">Oxidoreductase</keyword>
<dbReference type="InterPro" id="IPR050564">
    <property type="entry name" value="F420-G6PD/mer"/>
</dbReference>
<dbReference type="Proteomes" id="UP000321034">
    <property type="component" value="Unassembled WGS sequence"/>
</dbReference>
<name>A0A5C8HXQ0_9MICO</name>
<dbReference type="InterPro" id="IPR036661">
    <property type="entry name" value="Luciferase-like_sf"/>
</dbReference>
<dbReference type="RefSeq" id="WP_147895318.1">
    <property type="nucleotide sequence ID" value="NZ_BAAANR010000001.1"/>
</dbReference>
<dbReference type="PANTHER" id="PTHR43244">
    <property type="match status" value="1"/>
</dbReference>
<dbReference type="SUPFAM" id="SSF51679">
    <property type="entry name" value="Bacterial luciferase-like"/>
    <property type="match status" value="1"/>
</dbReference>